<evidence type="ECO:0000256" key="5">
    <source>
        <dbReference type="ARBA" id="ARBA00023242"/>
    </source>
</evidence>
<dbReference type="GO" id="GO:0030687">
    <property type="term" value="C:preribosome, large subunit precursor"/>
    <property type="evidence" value="ECO:0007669"/>
    <property type="project" value="UniProtKB-UniRule"/>
</dbReference>
<evidence type="ECO:0000256" key="7">
    <source>
        <dbReference type="PROSITE-ProRule" id="PRU00221"/>
    </source>
</evidence>
<evidence type="ECO:0000256" key="4">
    <source>
        <dbReference type="ARBA" id="ARBA00022737"/>
    </source>
</evidence>
<dbReference type="InterPro" id="IPR012972">
    <property type="entry name" value="NLE"/>
</dbReference>
<evidence type="ECO:0000313" key="10">
    <source>
        <dbReference type="EMBL" id="KPI45984.1"/>
    </source>
</evidence>
<keyword evidence="1 6" id="KW-0690">Ribosome biogenesis</keyword>
<evidence type="ECO:0000256" key="1">
    <source>
        <dbReference type="ARBA" id="ARBA00022517"/>
    </source>
</evidence>
<comment type="function">
    <text evidence="6">Component of the NOP7 complex, which is required for maturation of the 25S and 5.8S ribosomal RNAs and formation of the 60S ribosome.</text>
</comment>
<protein>
    <recommendedName>
        <fullName evidence="6">Ribosome biogenesis protein YTM1</fullName>
    </recommendedName>
</protein>
<dbReference type="Proteomes" id="UP000038010">
    <property type="component" value="Unassembled WGS sequence"/>
</dbReference>
<dbReference type="STRING" id="1664694.A0A0N1HBH5"/>
<organism evidence="10 11">
    <name type="scientific">Cyphellophora attinorum</name>
    <dbReference type="NCBI Taxonomy" id="1664694"/>
    <lineage>
        <taxon>Eukaryota</taxon>
        <taxon>Fungi</taxon>
        <taxon>Dikarya</taxon>
        <taxon>Ascomycota</taxon>
        <taxon>Pezizomycotina</taxon>
        <taxon>Eurotiomycetes</taxon>
        <taxon>Chaetothyriomycetidae</taxon>
        <taxon>Chaetothyriales</taxon>
        <taxon>Cyphellophoraceae</taxon>
        <taxon>Cyphellophora</taxon>
    </lineage>
</organism>
<keyword evidence="3 7" id="KW-0853">WD repeat</keyword>
<evidence type="ECO:0000256" key="3">
    <source>
        <dbReference type="ARBA" id="ARBA00022574"/>
    </source>
</evidence>
<dbReference type="SMART" id="SM00320">
    <property type="entry name" value="WD40"/>
    <property type="match status" value="6"/>
</dbReference>
<dbReference type="EMBL" id="LFJN01000001">
    <property type="protein sequence ID" value="KPI45984.1"/>
    <property type="molecule type" value="Genomic_DNA"/>
</dbReference>
<feature type="repeat" description="WD" evidence="7">
    <location>
        <begin position="277"/>
        <end position="319"/>
    </location>
</feature>
<evidence type="ECO:0000256" key="8">
    <source>
        <dbReference type="SAM" id="MobiDB-lite"/>
    </source>
</evidence>
<dbReference type="Pfam" id="PF00400">
    <property type="entry name" value="WD40"/>
    <property type="match status" value="4"/>
</dbReference>
<dbReference type="InterPro" id="IPR028599">
    <property type="entry name" value="WDR12/Ytm1"/>
</dbReference>
<dbReference type="InterPro" id="IPR020472">
    <property type="entry name" value="WD40_PAC1"/>
</dbReference>
<dbReference type="OrthoDB" id="10251381at2759"/>
<comment type="similarity">
    <text evidence="6">Belongs to the WD repeat WDR12/YTM1 family.</text>
</comment>
<dbReference type="GO" id="GO:0000466">
    <property type="term" value="P:maturation of 5.8S rRNA from tricistronic rRNA transcript (SSU-rRNA, 5.8S rRNA, LSU-rRNA)"/>
    <property type="evidence" value="ECO:0007669"/>
    <property type="project" value="UniProtKB-UniRule"/>
</dbReference>
<dbReference type="PANTHER" id="PTHR19855">
    <property type="entry name" value="WD40 REPEAT PROTEIN 12, 37"/>
    <property type="match status" value="1"/>
</dbReference>
<dbReference type="PROSITE" id="PS00678">
    <property type="entry name" value="WD_REPEATS_1"/>
    <property type="match status" value="1"/>
</dbReference>
<dbReference type="InterPro" id="IPR019775">
    <property type="entry name" value="WD40_repeat_CS"/>
</dbReference>
<keyword evidence="5 6" id="KW-0539">Nucleus</keyword>
<feature type="domain" description="NLE" evidence="9">
    <location>
        <begin position="14"/>
        <end position="77"/>
    </location>
</feature>
<dbReference type="RefSeq" id="XP_018005947.1">
    <property type="nucleotide sequence ID" value="XM_018147991.1"/>
</dbReference>
<evidence type="ECO:0000259" key="9">
    <source>
        <dbReference type="Pfam" id="PF08154"/>
    </source>
</evidence>
<evidence type="ECO:0000256" key="2">
    <source>
        <dbReference type="ARBA" id="ARBA00022552"/>
    </source>
</evidence>
<evidence type="ECO:0000256" key="6">
    <source>
        <dbReference type="HAMAP-Rule" id="MF_03029"/>
    </source>
</evidence>
<comment type="caution">
    <text evidence="10">The sequence shown here is derived from an EMBL/GenBank/DDBJ whole genome shotgun (WGS) entry which is preliminary data.</text>
</comment>
<feature type="repeat" description="WD" evidence="7">
    <location>
        <begin position="205"/>
        <end position="239"/>
    </location>
</feature>
<dbReference type="PRINTS" id="PR00320">
    <property type="entry name" value="GPROTEINBRPT"/>
</dbReference>
<dbReference type="GO" id="GO:0043021">
    <property type="term" value="F:ribonucleoprotein complex binding"/>
    <property type="evidence" value="ECO:0007669"/>
    <property type="project" value="UniProtKB-UniRule"/>
</dbReference>
<comment type="subunit">
    <text evidence="6">Component of the NOP7 complex, composed of ERB1, NOP7 and YTM1. Within the NOP7 complex ERB1 appears to interact directly with NOP7 and YTM1. The NOP7 complex also associates with the 66S pre-ribosome.</text>
</comment>
<dbReference type="SUPFAM" id="SSF50978">
    <property type="entry name" value="WD40 repeat-like"/>
    <property type="match status" value="1"/>
</dbReference>
<dbReference type="GO" id="GO:0070545">
    <property type="term" value="C:PeBoW complex"/>
    <property type="evidence" value="ECO:0007669"/>
    <property type="project" value="TreeGrafter"/>
</dbReference>
<dbReference type="VEuPathDB" id="FungiDB:AB675_760"/>
<keyword evidence="4" id="KW-0677">Repeat</keyword>
<accession>A0A0N1HBH5</accession>
<dbReference type="GO" id="GO:0005654">
    <property type="term" value="C:nucleoplasm"/>
    <property type="evidence" value="ECO:0007669"/>
    <property type="project" value="UniProtKB-SubCell"/>
</dbReference>
<dbReference type="PROSITE" id="PS50294">
    <property type="entry name" value="WD_REPEATS_REGION"/>
    <property type="match status" value="1"/>
</dbReference>
<dbReference type="Gene3D" id="2.130.10.10">
    <property type="entry name" value="YVTN repeat-like/Quinoprotein amine dehydrogenase"/>
    <property type="match status" value="1"/>
</dbReference>
<dbReference type="PROSITE" id="PS50082">
    <property type="entry name" value="WD_REPEATS_2"/>
    <property type="match status" value="3"/>
</dbReference>
<dbReference type="InterPro" id="IPR036322">
    <property type="entry name" value="WD40_repeat_dom_sf"/>
</dbReference>
<dbReference type="PANTHER" id="PTHR19855:SF11">
    <property type="entry name" value="RIBOSOME BIOGENESIS PROTEIN WDR12"/>
    <property type="match status" value="1"/>
</dbReference>
<dbReference type="GO" id="GO:0000463">
    <property type="term" value="P:maturation of LSU-rRNA from tricistronic rRNA transcript (SSU-rRNA, 5.8S rRNA, LSU-rRNA)"/>
    <property type="evidence" value="ECO:0007669"/>
    <property type="project" value="UniProtKB-UniRule"/>
</dbReference>
<dbReference type="InterPro" id="IPR015943">
    <property type="entry name" value="WD40/YVTN_repeat-like_dom_sf"/>
</dbReference>
<dbReference type="HAMAP" id="MF_03029">
    <property type="entry name" value="WDR12"/>
    <property type="match status" value="1"/>
</dbReference>
<name>A0A0N1HBH5_9EURO</name>
<comment type="subcellular location">
    <subcellularLocation>
        <location evidence="6">Nucleus</location>
        <location evidence="6">Nucleolus</location>
    </subcellularLocation>
    <subcellularLocation>
        <location evidence="6">Nucleus</location>
        <location evidence="6">Nucleoplasm</location>
    </subcellularLocation>
</comment>
<keyword evidence="2 6" id="KW-0698">rRNA processing</keyword>
<reference evidence="10 11" key="1">
    <citation type="submission" date="2015-06" db="EMBL/GenBank/DDBJ databases">
        <title>Draft genome of the ant-associated black yeast Phialophora attae CBS 131958.</title>
        <authorList>
            <person name="Moreno L.F."/>
            <person name="Stielow B.J."/>
            <person name="de Hoog S."/>
            <person name="Vicente V.A."/>
            <person name="Weiss V.A."/>
            <person name="de Vries M."/>
            <person name="Cruz L.M."/>
            <person name="Souza E.M."/>
        </authorList>
    </citation>
    <scope>NUCLEOTIDE SEQUENCE [LARGE SCALE GENOMIC DNA]</scope>
    <source>
        <strain evidence="10 11">CBS 131958</strain>
    </source>
</reference>
<dbReference type="GeneID" id="28739861"/>
<proteinExistence type="inferred from homology"/>
<dbReference type="Pfam" id="PF08154">
    <property type="entry name" value="NLE"/>
    <property type="match status" value="1"/>
</dbReference>
<dbReference type="AlphaFoldDB" id="A0A0N1HBH5"/>
<feature type="region of interest" description="Disordered" evidence="8">
    <location>
        <begin position="238"/>
        <end position="277"/>
    </location>
</feature>
<feature type="repeat" description="WD" evidence="7">
    <location>
        <begin position="364"/>
        <end position="406"/>
    </location>
</feature>
<keyword evidence="11" id="KW-1185">Reference proteome</keyword>
<dbReference type="InterPro" id="IPR001680">
    <property type="entry name" value="WD40_rpt"/>
</dbReference>
<evidence type="ECO:0000313" key="11">
    <source>
        <dbReference type="Proteomes" id="UP000038010"/>
    </source>
</evidence>
<gene>
    <name evidence="6" type="primary">YTM1</name>
    <name evidence="10" type="ORF">AB675_760</name>
</gene>
<sequence>MAMSAATESSASQVRVRLRSSDGKYPLPDSGAILVPLSFRRIALSSLVNGLLEHERPVPFDFVINGSYLRTSLEQFLSEQGISSETIVDAEFAPAQKVPQYVTSFQHDDWVSAVDVMPSSQRKTNQPRILSGCYDGLLRVWDTSSNVLAVSPGGEGGGHSMFIKDARWVSPTEAVSVGFNRVARIWKYQESDDGLSAVLKPSIHLYGHKESINAVAVSRRKDGDRLLTGSLDCNIGLWSTSKSGSPPAPPESLPQPSANKKRKLNPSVTQRGPLSMLEGHSEQVTGVTFDSQNPDVAYSVSWDETMRTWHLPSSSVVDTRKTDQALLSIHQLPEMNLIATGTAGVDIKLIDPRVSASAVTAMVLKGHKNVVVCLASDPNNGYNLASGSHDGTVRLFDLRNRKQSKDSFTSQSVYTIQRQSLGSGKVAPPVGSGCQVYGLCWDNELGLLSAGQDKAIDVYNSQ</sequence>